<evidence type="ECO:0000313" key="2">
    <source>
        <dbReference type="EMBL" id="UYG17720.1"/>
    </source>
</evidence>
<dbReference type="PRINTS" id="PR01077">
    <property type="entry name" value="CLAUDIN"/>
</dbReference>
<protein>
    <recommendedName>
        <fullName evidence="4">PH domain-containing protein</fullName>
    </recommendedName>
</protein>
<organism evidence="2 3">
    <name type="scientific">Brachybacterium huguangmaarense</name>
    <dbReference type="NCBI Taxonomy" id="1652028"/>
    <lineage>
        <taxon>Bacteria</taxon>
        <taxon>Bacillati</taxon>
        <taxon>Actinomycetota</taxon>
        <taxon>Actinomycetes</taxon>
        <taxon>Micrococcales</taxon>
        <taxon>Dermabacteraceae</taxon>
        <taxon>Brachybacterium</taxon>
    </lineage>
</organism>
<feature type="transmembrane region" description="Helical" evidence="1">
    <location>
        <begin position="46"/>
        <end position="68"/>
    </location>
</feature>
<feature type="transmembrane region" description="Helical" evidence="1">
    <location>
        <begin position="6"/>
        <end position="26"/>
    </location>
</feature>
<keyword evidence="1" id="KW-0472">Membrane</keyword>
<name>A0ABY6G3D0_9MICO</name>
<keyword evidence="1" id="KW-1133">Transmembrane helix</keyword>
<keyword evidence="1" id="KW-0812">Transmembrane</keyword>
<evidence type="ECO:0000313" key="3">
    <source>
        <dbReference type="Proteomes" id="UP001164305"/>
    </source>
</evidence>
<sequence>MGVDSWLPGLLKAAITVAVVVALTVFSKAAVRRPHRNRSIRTRRRLTRALPVTGLLISGCGALIGLVGTTDDADPANGRAMMIAGIVILVSGLLLVVPYLTVFVEATPTGFVARTALGRRRAIAYGDIVDVRERRDHGMLFVDVLGRDGTRISGGAAMYEWGPFDAWKRATASR</sequence>
<evidence type="ECO:0000256" key="1">
    <source>
        <dbReference type="SAM" id="Phobius"/>
    </source>
</evidence>
<dbReference type="EMBL" id="CP107020">
    <property type="protein sequence ID" value="UYG17720.1"/>
    <property type="molecule type" value="Genomic_DNA"/>
</dbReference>
<keyword evidence="3" id="KW-1185">Reference proteome</keyword>
<accession>A0ABY6G3D0</accession>
<evidence type="ECO:0008006" key="4">
    <source>
        <dbReference type="Google" id="ProtNLM"/>
    </source>
</evidence>
<reference evidence="2" key="1">
    <citation type="submission" date="2022-10" db="EMBL/GenBank/DDBJ databases">
        <title>Whole-Genome Sequencing of Brachybacterium huguangmaarense BRM-3, Isolated from Betula schmidtii.</title>
        <authorList>
            <person name="Haam D."/>
        </authorList>
    </citation>
    <scope>NUCLEOTIDE SEQUENCE</scope>
    <source>
        <strain evidence="2">BRM-3</strain>
    </source>
</reference>
<feature type="transmembrane region" description="Helical" evidence="1">
    <location>
        <begin position="80"/>
        <end position="104"/>
    </location>
</feature>
<dbReference type="RefSeq" id="WP_263594928.1">
    <property type="nucleotide sequence ID" value="NZ_CP107020.1"/>
</dbReference>
<proteinExistence type="predicted"/>
<dbReference type="Proteomes" id="UP001164305">
    <property type="component" value="Chromosome"/>
</dbReference>
<gene>
    <name evidence="2" type="ORF">BRM3_04680</name>
</gene>